<dbReference type="InterPro" id="IPR009444">
    <property type="entry name" value="Conjugal_tfr_TraD_a-type"/>
</dbReference>
<dbReference type="Proteomes" id="UP000189835">
    <property type="component" value="Unassembled WGS sequence"/>
</dbReference>
<comment type="caution">
    <text evidence="2">The sequence shown here is derived from an EMBL/GenBank/DDBJ whole genome shotgun (WGS) entry which is preliminary data.</text>
</comment>
<reference evidence="2 3" key="1">
    <citation type="submission" date="2017-02" db="EMBL/GenBank/DDBJ databases">
        <title>Genome sequence of Microcystis aeruginosa KW.</title>
        <authorList>
            <person name="Oh H.-M."/>
            <person name="Ahn C.-Y."/>
            <person name="Jeong H."/>
            <person name="Srivastava A."/>
            <person name="Lee H.-G."/>
            <person name="Kang S.-R."/>
        </authorList>
    </citation>
    <scope>NUCLEOTIDE SEQUENCE [LARGE SCALE GENOMIC DNA]</scope>
    <source>
        <strain evidence="2 3">KW</strain>
    </source>
</reference>
<name>A0A1V4BYQ3_MICAE</name>
<feature type="coiled-coil region" evidence="1">
    <location>
        <begin position="4"/>
        <end position="42"/>
    </location>
</feature>
<protein>
    <recommendedName>
        <fullName evidence="4">Conjugal transfer protein TraD</fullName>
    </recommendedName>
</protein>
<dbReference type="RefSeq" id="WP_079205753.1">
    <property type="nucleotide sequence ID" value="NZ_MVGR01000002.1"/>
</dbReference>
<dbReference type="AlphaFoldDB" id="A0A1V4BYQ3"/>
<proteinExistence type="predicted"/>
<gene>
    <name evidence="2" type="ORF">B1L04_03145</name>
</gene>
<keyword evidence="1" id="KW-0175">Coiled coil</keyword>
<accession>A0A1V4BYQ3</accession>
<evidence type="ECO:0000313" key="3">
    <source>
        <dbReference type="Proteomes" id="UP000189835"/>
    </source>
</evidence>
<sequence length="119" mass="12942">MSELSHLESRIQELETQKEKIAARLKREKAKLRSQASQARKRRLYEVGALAEKAGLLDVDDEALLGAMMEIKMLLGDGPTFQMLQRKGASLILGEAQLPAPTSKGAALAGLEARDLTLG</sequence>
<evidence type="ECO:0000256" key="1">
    <source>
        <dbReference type="SAM" id="Coils"/>
    </source>
</evidence>
<dbReference type="EMBL" id="MVGR01000002">
    <property type="protein sequence ID" value="OPF19793.1"/>
    <property type="molecule type" value="Genomic_DNA"/>
</dbReference>
<organism evidence="2 3">
    <name type="scientific">Microcystis aeruginosa KW</name>
    <dbReference type="NCBI Taxonomy" id="1960155"/>
    <lineage>
        <taxon>Bacteria</taxon>
        <taxon>Bacillati</taxon>
        <taxon>Cyanobacteriota</taxon>
        <taxon>Cyanophyceae</taxon>
        <taxon>Oscillatoriophycideae</taxon>
        <taxon>Chroococcales</taxon>
        <taxon>Microcystaceae</taxon>
        <taxon>Microcystis</taxon>
    </lineage>
</organism>
<evidence type="ECO:0008006" key="4">
    <source>
        <dbReference type="Google" id="ProtNLM"/>
    </source>
</evidence>
<evidence type="ECO:0000313" key="2">
    <source>
        <dbReference type="EMBL" id="OPF19793.1"/>
    </source>
</evidence>
<dbReference type="Pfam" id="PF06412">
    <property type="entry name" value="TraD"/>
    <property type="match status" value="1"/>
</dbReference>